<dbReference type="GO" id="GO:0009307">
    <property type="term" value="P:DNA restriction-modification system"/>
    <property type="evidence" value="ECO:0007669"/>
    <property type="project" value="UniProtKB-KW"/>
</dbReference>
<organism evidence="8 9">
    <name type="scientific">Aneurinibacillus thermoaerophilus</name>
    <dbReference type="NCBI Taxonomy" id="143495"/>
    <lineage>
        <taxon>Bacteria</taxon>
        <taxon>Bacillati</taxon>
        <taxon>Bacillota</taxon>
        <taxon>Bacilli</taxon>
        <taxon>Bacillales</taxon>
        <taxon>Paenibacillaceae</taxon>
        <taxon>Aneurinibacillus group</taxon>
        <taxon>Aneurinibacillus</taxon>
    </lineage>
</organism>
<keyword evidence="2 5" id="KW-0808">Transferase</keyword>
<dbReference type="GO" id="GO:0003886">
    <property type="term" value="F:DNA (cytosine-5-)-methyltransferase activity"/>
    <property type="evidence" value="ECO:0007669"/>
    <property type="project" value="UniProtKB-EC"/>
</dbReference>
<evidence type="ECO:0000256" key="7">
    <source>
        <dbReference type="RuleBase" id="RU000417"/>
    </source>
</evidence>
<dbReference type="PROSITE" id="PS51679">
    <property type="entry name" value="SAM_MT_C5"/>
    <property type="match status" value="1"/>
</dbReference>
<evidence type="ECO:0000256" key="4">
    <source>
        <dbReference type="ARBA" id="ARBA00022747"/>
    </source>
</evidence>
<evidence type="ECO:0000256" key="1">
    <source>
        <dbReference type="ARBA" id="ARBA00022603"/>
    </source>
</evidence>
<dbReference type="InterPro" id="IPR018117">
    <property type="entry name" value="C5_DNA_meth_AS"/>
</dbReference>
<sequence length="251" mass="28044">MKMLDLFSGIGGISLAADWAGIETVAFCEIEPFCQKVLRKHWPDVPIFDDVTKLSKQTLTEAGVIDDERAIDIICGGYPCQPFSNAGKRAGTKDDRHLWPEMFRLIQELRPTWVVGENVAGHVSMGLGDVLSDLESEGYQTRAFLIPACAVGAIHRRDRVFVVAHSNNKHVQGSAKISIQRKQGIQRIIHTREDKEWSRRSSLFEPKLCRNLNGIPDGVDRTKALGNAVVPQQIYPIFKAIAEIERGNIAW</sequence>
<dbReference type="NCBIfam" id="TIGR00675">
    <property type="entry name" value="dcm"/>
    <property type="match status" value="1"/>
</dbReference>
<dbReference type="GO" id="GO:0032259">
    <property type="term" value="P:methylation"/>
    <property type="evidence" value="ECO:0007669"/>
    <property type="project" value="UniProtKB-KW"/>
</dbReference>
<dbReference type="PROSITE" id="PS00094">
    <property type="entry name" value="C5_MTASE_1"/>
    <property type="match status" value="1"/>
</dbReference>
<dbReference type="InterPro" id="IPR029063">
    <property type="entry name" value="SAM-dependent_MTases_sf"/>
</dbReference>
<dbReference type="InterPro" id="IPR001525">
    <property type="entry name" value="C5_MeTfrase"/>
</dbReference>
<evidence type="ECO:0000256" key="5">
    <source>
        <dbReference type="PROSITE-ProRule" id="PRU01016"/>
    </source>
</evidence>
<evidence type="ECO:0000256" key="6">
    <source>
        <dbReference type="RuleBase" id="RU000416"/>
    </source>
</evidence>
<name>A0A1G8FSL3_ANETH</name>
<keyword evidence="3 5" id="KW-0949">S-adenosyl-L-methionine</keyword>
<dbReference type="Proteomes" id="UP000198956">
    <property type="component" value="Unassembled WGS sequence"/>
</dbReference>
<evidence type="ECO:0000313" key="8">
    <source>
        <dbReference type="EMBL" id="SDH85081.1"/>
    </source>
</evidence>
<evidence type="ECO:0000256" key="2">
    <source>
        <dbReference type="ARBA" id="ARBA00022679"/>
    </source>
</evidence>
<dbReference type="Pfam" id="PF00145">
    <property type="entry name" value="DNA_methylase"/>
    <property type="match status" value="1"/>
</dbReference>
<dbReference type="EMBL" id="FNDE01000082">
    <property type="protein sequence ID" value="SDH85081.1"/>
    <property type="molecule type" value="Genomic_DNA"/>
</dbReference>
<comment type="catalytic activity">
    <reaction evidence="7">
        <text>a 2'-deoxycytidine in DNA + S-adenosyl-L-methionine = a 5-methyl-2'-deoxycytidine in DNA + S-adenosyl-L-homocysteine + H(+)</text>
        <dbReference type="Rhea" id="RHEA:13681"/>
        <dbReference type="Rhea" id="RHEA-COMP:11369"/>
        <dbReference type="Rhea" id="RHEA-COMP:11370"/>
        <dbReference type="ChEBI" id="CHEBI:15378"/>
        <dbReference type="ChEBI" id="CHEBI:57856"/>
        <dbReference type="ChEBI" id="CHEBI:59789"/>
        <dbReference type="ChEBI" id="CHEBI:85452"/>
        <dbReference type="ChEBI" id="CHEBI:85454"/>
        <dbReference type="EC" id="2.1.1.37"/>
    </reaction>
</comment>
<dbReference type="PANTHER" id="PTHR46098:SF1">
    <property type="entry name" value="TRNA (CYTOSINE(38)-C(5))-METHYLTRANSFERASE"/>
    <property type="match status" value="1"/>
</dbReference>
<proteinExistence type="inferred from homology"/>
<comment type="similarity">
    <text evidence="5 6">Belongs to the class I-like SAM-binding methyltransferase superfamily. C5-methyltransferase family.</text>
</comment>
<gene>
    <name evidence="8" type="ORF">SAMN04489735_10821</name>
</gene>
<evidence type="ECO:0000256" key="3">
    <source>
        <dbReference type="ARBA" id="ARBA00022691"/>
    </source>
</evidence>
<dbReference type="SUPFAM" id="SSF53335">
    <property type="entry name" value="S-adenosyl-L-methionine-dependent methyltransferases"/>
    <property type="match status" value="1"/>
</dbReference>
<keyword evidence="4" id="KW-0680">Restriction system</keyword>
<feature type="active site" evidence="5">
    <location>
        <position position="80"/>
    </location>
</feature>
<keyword evidence="1 5" id="KW-0489">Methyltransferase</keyword>
<dbReference type="OrthoDB" id="9813719at2"/>
<dbReference type="InterPro" id="IPR050750">
    <property type="entry name" value="C5-MTase"/>
</dbReference>
<dbReference type="EC" id="2.1.1.37" evidence="7"/>
<evidence type="ECO:0000313" key="9">
    <source>
        <dbReference type="Proteomes" id="UP000198956"/>
    </source>
</evidence>
<dbReference type="RefSeq" id="WP_091261607.1">
    <property type="nucleotide sequence ID" value="NZ_FNDE01000082.1"/>
</dbReference>
<protein>
    <recommendedName>
        <fullName evidence="7">Cytosine-specific methyltransferase</fullName>
        <ecNumber evidence="7">2.1.1.37</ecNumber>
    </recommendedName>
</protein>
<dbReference type="AlphaFoldDB" id="A0A1G8FSL3"/>
<dbReference type="PRINTS" id="PR00105">
    <property type="entry name" value="C5METTRFRASE"/>
</dbReference>
<accession>A0A1G8FSL3</accession>
<reference evidence="8 9" key="1">
    <citation type="submission" date="2016-10" db="EMBL/GenBank/DDBJ databases">
        <authorList>
            <person name="de Groot N.N."/>
        </authorList>
    </citation>
    <scope>NUCLEOTIDE SEQUENCE [LARGE SCALE GENOMIC DNA]</scope>
    <source>
        <strain evidence="8 9">L 420-91</strain>
    </source>
</reference>
<dbReference type="PANTHER" id="PTHR46098">
    <property type="entry name" value="TRNA (CYTOSINE(38)-C(5))-METHYLTRANSFERASE"/>
    <property type="match status" value="1"/>
</dbReference>
<dbReference type="Gene3D" id="3.40.50.150">
    <property type="entry name" value="Vaccinia Virus protein VP39"/>
    <property type="match status" value="1"/>
</dbReference>